<proteinExistence type="inferred from homology"/>
<evidence type="ECO:0000259" key="8">
    <source>
        <dbReference type="Pfam" id="PF13870"/>
    </source>
</evidence>
<dbReference type="InterPro" id="IPR051885">
    <property type="entry name" value="CC_CF"/>
</dbReference>
<dbReference type="EMBL" id="SJOL01006586">
    <property type="protein sequence ID" value="TGZ64857.1"/>
    <property type="molecule type" value="Genomic_DNA"/>
</dbReference>
<evidence type="ECO:0000256" key="5">
    <source>
        <dbReference type="ARBA" id="ARBA00044506"/>
    </source>
</evidence>
<keyword evidence="10" id="KW-1185">Reference proteome</keyword>
<gene>
    <name evidence="9" type="ORF">CRM22_006151</name>
</gene>
<name>A0A4S2LUX4_OPIFE</name>
<dbReference type="GO" id="GO:0060271">
    <property type="term" value="P:cilium assembly"/>
    <property type="evidence" value="ECO:0007669"/>
    <property type="project" value="TreeGrafter"/>
</dbReference>
<comment type="subcellular location">
    <subcellularLocation>
        <location evidence="1">Cell projection</location>
        <location evidence="1">Cilium</location>
    </subcellularLocation>
</comment>
<accession>A0A4S2LUX4</accession>
<comment type="similarity">
    <text evidence="5">Belongs to the CFAP263 family.</text>
</comment>
<dbReference type="InterPro" id="IPR025254">
    <property type="entry name" value="CCDC113/CCDC96_CC"/>
</dbReference>
<evidence type="ECO:0000256" key="7">
    <source>
        <dbReference type="SAM" id="Coils"/>
    </source>
</evidence>
<evidence type="ECO:0000256" key="4">
    <source>
        <dbReference type="ARBA" id="ARBA00023273"/>
    </source>
</evidence>
<dbReference type="GO" id="GO:0005930">
    <property type="term" value="C:axoneme"/>
    <property type="evidence" value="ECO:0007669"/>
    <property type="project" value="TreeGrafter"/>
</dbReference>
<dbReference type="PANTHER" id="PTHR15654">
    <property type="entry name" value="COILED-COIL DOMAIN-CONTAINING PROTEIN 113-RELATED"/>
    <property type="match status" value="1"/>
</dbReference>
<dbReference type="AlphaFoldDB" id="A0A4S2LUX4"/>
<dbReference type="OrthoDB" id="10259713at2759"/>
<sequence>MDVNVAKQWSLNWPLILPVYQSANQCYAIIGKKKRIPSSCIVLPNQWSYGHALFSLGCAFGCFNQPNSNQMLVAVTRMAETLTKEVFGDEWIKSLSDSNLQEIISEIKERTKLFICENASYQRFIDRVDPRIEGITQGLVQQTADAGDAGRIRSKPRNEATDLTLRLSWEQKVIVVQSEQEAYKHEINGLEKTSEALLHNYRAELEALAVIQKEINKSSYEFSKIFVTSGCGDLVKPIYYEKFLKFIQDSMRQRDTIVDKLRLKNSALHTRMRKSREQMRQKEELGEVLRPVDFEQLKIDNSECLRKIDERNQEIQRLKLVAAKTLQVLNAYKIQLTQAIKEKERIKLEIAQRLDIKRRAQSEMVTVKKEVKEETKANKEFQEHKSSYNVPSVIGLIRLKSEERETIRKESIHRRKLHLAQMALARHKKIWLRIRHATADTIA</sequence>
<organism evidence="9 10">
    <name type="scientific">Opisthorchis felineus</name>
    <dbReference type="NCBI Taxonomy" id="147828"/>
    <lineage>
        <taxon>Eukaryota</taxon>
        <taxon>Metazoa</taxon>
        <taxon>Spiralia</taxon>
        <taxon>Lophotrochozoa</taxon>
        <taxon>Platyhelminthes</taxon>
        <taxon>Trematoda</taxon>
        <taxon>Digenea</taxon>
        <taxon>Opisthorchiida</taxon>
        <taxon>Opisthorchiata</taxon>
        <taxon>Opisthorchiidae</taxon>
        <taxon>Opisthorchis</taxon>
    </lineage>
</organism>
<evidence type="ECO:0000313" key="9">
    <source>
        <dbReference type="EMBL" id="TGZ64857.1"/>
    </source>
</evidence>
<dbReference type="PANTHER" id="PTHR15654:SF2">
    <property type="entry name" value="COILED-COIL DOMAIN-CONTAINING PROTEIN 113"/>
    <property type="match status" value="1"/>
</dbReference>
<keyword evidence="2" id="KW-0970">Cilium biogenesis/degradation</keyword>
<dbReference type="STRING" id="147828.A0A4S2LUX4"/>
<feature type="domain" description="CCDC113/CCDC96 coiled-coil" evidence="8">
    <location>
        <begin position="251"/>
        <end position="424"/>
    </location>
</feature>
<keyword evidence="4" id="KW-0966">Cell projection</keyword>
<dbReference type="GO" id="GO:0036064">
    <property type="term" value="C:ciliary basal body"/>
    <property type="evidence" value="ECO:0007669"/>
    <property type="project" value="TreeGrafter"/>
</dbReference>
<evidence type="ECO:0000256" key="1">
    <source>
        <dbReference type="ARBA" id="ARBA00004138"/>
    </source>
</evidence>
<evidence type="ECO:0000256" key="6">
    <source>
        <dbReference type="ARBA" id="ARBA00044798"/>
    </source>
</evidence>
<protein>
    <recommendedName>
        <fullName evidence="6">Cilia- and flagella-associated protein 263</fullName>
    </recommendedName>
</protein>
<comment type="caution">
    <text evidence="9">The sequence shown here is derived from an EMBL/GenBank/DDBJ whole genome shotgun (WGS) entry which is preliminary data.</text>
</comment>
<dbReference type="Pfam" id="PF13870">
    <property type="entry name" value="CCDC113_CCDC96_CC"/>
    <property type="match status" value="1"/>
</dbReference>
<feature type="coiled-coil region" evidence="7">
    <location>
        <begin position="329"/>
        <end position="377"/>
    </location>
</feature>
<evidence type="ECO:0000256" key="2">
    <source>
        <dbReference type="ARBA" id="ARBA00022794"/>
    </source>
</evidence>
<evidence type="ECO:0000256" key="3">
    <source>
        <dbReference type="ARBA" id="ARBA00023054"/>
    </source>
</evidence>
<dbReference type="Proteomes" id="UP000308267">
    <property type="component" value="Unassembled WGS sequence"/>
</dbReference>
<keyword evidence="3 7" id="KW-0175">Coiled coil</keyword>
<evidence type="ECO:0000313" key="10">
    <source>
        <dbReference type="Proteomes" id="UP000308267"/>
    </source>
</evidence>
<reference evidence="9 10" key="1">
    <citation type="journal article" date="2019" name="BMC Genomics">
        <title>New insights from Opisthorchis felineus genome: update on genomics of the epidemiologically important liver flukes.</title>
        <authorList>
            <person name="Ershov N.I."/>
            <person name="Mordvinov V.A."/>
            <person name="Prokhortchouk E.B."/>
            <person name="Pakharukova M.Y."/>
            <person name="Gunbin K.V."/>
            <person name="Ustyantsev K."/>
            <person name="Genaev M.A."/>
            <person name="Blinov A.G."/>
            <person name="Mazur A."/>
            <person name="Boulygina E."/>
            <person name="Tsygankova S."/>
            <person name="Khrameeva E."/>
            <person name="Chekanov N."/>
            <person name="Fan G."/>
            <person name="Xiao A."/>
            <person name="Zhang H."/>
            <person name="Xu X."/>
            <person name="Yang H."/>
            <person name="Solovyev V."/>
            <person name="Lee S.M."/>
            <person name="Liu X."/>
            <person name="Afonnikov D.A."/>
            <person name="Skryabin K.G."/>
        </authorList>
    </citation>
    <scope>NUCLEOTIDE SEQUENCE [LARGE SCALE GENOMIC DNA]</scope>
    <source>
        <strain evidence="9">AK-0245</strain>
        <tissue evidence="9">Whole organism</tissue>
    </source>
</reference>